<name>A0A0A5GH18_9BACI</name>
<reference evidence="2 3" key="1">
    <citation type="submission" date="2013-08" db="EMBL/GenBank/DDBJ databases">
        <authorList>
            <person name="Huang J."/>
            <person name="Wang G."/>
        </authorList>
    </citation>
    <scope>NUCLEOTIDE SEQUENCE [LARGE SCALE GENOMIC DNA]</scope>
    <source>
        <strain evidence="2 3">JSM 076056</strain>
    </source>
</reference>
<accession>A0A0A5GH18</accession>
<organism evidence="2 3">
    <name type="scientific">Pontibacillus halophilus JSM 076056 = DSM 19796</name>
    <dbReference type="NCBI Taxonomy" id="1385510"/>
    <lineage>
        <taxon>Bacteria</taxon>
        <taxon>Bacillati</taxon>
        <taxon>Bacillota</taxon>
        <taxon>Bacilli</taxon>
        <taxon>Bacillales</taxon>
        <taxon>Bacillaceae</taxon>
        <taxon>Pontibacillus</taxon>
    </lineage>
</organism>
<feature type="region of interest" description="Disordered" evidence="1">
    <location>
        <begin position="1"/>
        <end position="25"/>
    </location>
</feature>
<gene>
    <name evidence="2" type="ORF">N781_17055</name>
</gene>
<comment type="caution">
    <text evidence="2">The sequence shown here is derived from an EMBL/GenBank/DDBJ whole genome shotgun (WGS) entry which is preliminary data.</text>
</comment>
<protein>
    <submittedName>
        <fullName evidence="2">Uncharacterized protein</fullName>
    </submittedName>
</protein>
<evidence type="ECO:0000313" key="2">
    <source>
        <dbReference type="EMBL" id="KGX92521.1"/>
    </source>
</evidence>
<dbReference type="EMBL" id="AVPE01000006">
    <property type="protein sequence ID" value="KGX92521.1"/>
    <property type="molecule type" value="Genomic_DNA"/>
</dbReference>
<evidence type="ECO:0000256" key="1">
    <source>
        <dbReference type="SAM" id="MobiDB-lite"/>
    </source>
</evidence>
<evidence type="ECO:0000313" key="3">
    <source>
        <dbReference type="Proteomes" id="UP000030528"/>
    </source>
</evidence>
<dbReference type="Proteomes" id="UP000030528">
    <property type="component" value="Unassembled WGS sequence"/>
</dbReference>
<dbReference type="AlphaFoldDB" id="A0A0A5GH18"/>
<feature type="compositionally biased region" description="Basic and acidic residues" evidence="1">
    <location>
        <begin position="1"/>
        <end position="21"/>
    </location>
</feature>
<keyword evidence="3" id="KW-1185">Reference proteome</keyword>
<sequence length="66" mass="7703">MLHSTEKKERIEREPRLDDTKGGMPDSALFPIKRMCGPLFLLYGEKGDLVWTRVEGECVFFFLRVL</sequence>
<proteinExistence type="predicted"/>